<dbReference type="InterPro" id="IPR003719">
    <property type="entry name" value="Phenazine_PhzF-like"/>
</dbReference>
<accession>A0AAU8ADF6</accession>
<evidence type="ECO:0000256" key="1">
    <source>
        <dbReference type="ARBA" id="ARBA00008270"/>
    </source>
</evidence>
<proteinExistence type="inferred from homology"/>
<dbReference type="Gene3D" id="3.10.310.10">
    <property type="entry name" value="Diaminopimelate Epimerase, Chain A, domain 1"/>
    <property type="match status" value="2"/>
</dbReference>
<dbReference type="SUPFAM" id="SSF54506">
    <property type="entry name" value="Diaminopimelate epimerase-like"/>
    <property type="match status" value="1"/>
</dbReference>
<dbReference type="GO" id="GO:0016853">
    <property type="term" value="F:isomerase activity"/>
    <property type="evidence" value="ECO:0007669"/>
    <property type="project" value="UniProtKB-KW"/>
</dbReference>
<evidence type="ECO:0000256" key="3">
    <source>
        <dbReference type="PIRSR" id="PIRSR016184-1"/>
    </source>
</evidence>
<feature type="active site" evidence="3">
    <location>
        <position position="44"/>
    </location>
</feature>
<gene>
    <name evidence="4" type="ORF">PUP29_08895</name>
</gene>
<name>A0AAU8ADF6_9FIRM</name>
<protein>
    <submittedName>
        <fullName evidence="4">PhzF family phenazine biosynthesis protein</fullName>
    </submittedName>
</protein>
<dbReference type="AlphaFoldDB" id="A0AAU8ADF6"/>
<sequence>MPQYIIDVFTDKVFSGNPAAVCVLKEWLAEPLMQDIARENNLSETAFTVKEENEYGLRWFTPGGEIDLCGHATLGTAYVLLHFLEPECRSISFRTKSGRLVVKKENGLYEMNMPAYRLKPIPVSDEMEQAIGFRPAEAWLGRDLICVMENENQVFQAVPDEKKLKRLDGLLVQITAKGTDYDCVTRSFAPKLNVPEDPVCGSGHCHVAPLWAERLGKNELLAFQASERSGVLHCRMENDRVILAGNAVLYAKAELYVPKHRSV</sequence>
<reference evidence="4" key="1">
    <citation type="submission" date="2023-02" db="EMBL/GenBank/DDBJ databases">
        <title>Gut commensal Christensenella minuta modulates host metabolism via a new class of secondary bile acids.</title>
        <authorList>
            <person name="Liu C."/>
        </authorList>
    </citation>
    <scope>NUCLEOTIDE SEQUENCE</scope>
    <source>
        <strain evidence="4">CA70</strain>
    </source>
</reference>
<dbReference type="EMBL" id="CP117826">
    <property type="protein sequence ID" value="XCC63571.1"/>
    <property type="molecule type" value="Genomic_DNA"/>
</dbReference>
<dbReference type="PANTHER" id="PTHR13774">
    <property type="entry name" value="PHENAZINE BIOSYNTHESIS PROTEIN"/>
    <property type="match status" value="1"/>
</dbReference>
<keyword evidence="2" id="KW-0413">Isomerase</keyword>
<evidence type="ECO:0000313" key="4">
    <source>
        <dbReference type="EMBL" id="XCC63571.1"/>
    </source>
</evidence>
<dbReference type="PANTHER" id="PTHR13774:SF17">
    <property type="entry name" value="PHENAZINE BIOSYNTHESIS-LIKE DOMAIN-CONTAINING PROTEIN"/>
    <property type="match status" value="1"/>
</dbReference>
<dbReference type="GO" id="GO:0005737">
    <property type="term" value="C:cytoplasm"/>
    <property type="evidence" value="ECO:0007669"/>
    <property type="project" value="TreeGrafter"/>
</dbReference>
<dbReference type="Pfam" id="PF02567">
    <property type="entry name" value="PhzC-PhzF"/>
    <property type="match status" value="1"/>
</dbReference>
<comment type="similarity">
    <text evidence="1">Belongs to the PhzF family.</text>
</comment>
<evidence type="ECO:0000256" key="2">
    <source>
        <dbReference type="ARBA" id="ARBA00023235"/>
    </source>
</evidence>
<organism evidence="4">
    <name type="scientific">Christensenella massiliensis</name>
    <dbReference type="NCBI Taxonomy" id="1805714"/>
    <lineage>
        <taxon>Bacteria</taxon>
        <taxon>Bacillati</taxon>
        <taxon>Bacillota</taxon>
        <taxon>Clostridia</taxon>
        <taxon>Christensenellales</taxon>
        <taxon>Christensenellaceae</taxon>
        <taxon>Christensenella</taxon>
    </lineage>
</organism>
<dbReference type="PIRSF" id="PIRSF016184">
    <property type="entry name" value="PhzC_PhzF"/>
    <property type="match status" value="1"/>
</dbReference>
<dbReference type="NCBIfam" id="TIGR00654">
    <property type="entry name" value="PhzF_family"/>
    <property type="match status" value="1"/>
</dbReference>